<dbReference type="RefSeq" id="WP_085759193.1">
    <property type="nucleotide sequence ID" value="NZ_CP019343.1"/>
</dbReference>
<dbReference type="PANTHER" id="PTHR42924">
    <property type="entry name" value="EXONUCLEASE"/>
    <property type="match status" value="1"/>
</dbReference>
<gene>
    <name evidence="2" type="ORF">BST96_13425</name>
</gene>
<dbReference type="InterPro" id="IPR004013">
    <property type="entry name" value="PHP_dom"/>
</dbReference>
<dbReference type="Pfam" id="PF02811">
    <property type="entry name" value="PHP"/>
    <property type="match status" value="1"/>
</dbReference>
<dbReference type="STRING" id="716816.BST96_13425"/>
<accession>A0A1X9NGQ3</accession>
<dbReference type="CDD" id="cd07438">
    <property type="entry name" value="PHP_HisPPase_AMP"/>
    <property type="match status" value="1"/>
</dbReference>
<dbReference type="Gene3D" id="3.20.20.140">
    <property type="entry name" value="Metal-dependent hydrolases"/>
    <property type="match status" value="1"/>
</dbReference>
<dbReference type="InterPro" id="IPR016195">
    <property type="entry name" value="Pol/histidinol_Pase-like"/>
</dbReference>
<evidence type="ECO:0000313" key="3">
    <source>
        <dbReference type="Proteomes" id="UP000193450"/>
    </source>
</evidence>
<dbReference type="GO" id="GO:0004534">
    <property type="term" value="F:5'-3' RNA exonuclease activity"/>
    <property type="evidence" value="ECO:0007669"/>
    <property type="project" value="TreeGrafter"/>
</dbReference>
<dbReference type="EMBL" id="CP019343">
    <property type="protein sequence ID" value="ARN75025.1"/>
    <property type="molecule type" value="Genomic_DNA"/>
</dbReference>
<feature type="domain" description="Polymerase/histidinol phosphatase N-terminal" evidence="1">
    <location>
        <begin position="3"/>
        <end position="68"/>
    </location>
</feature>
<dbReference type="Gene3D" id="1.10.150.650">
    <property type="match status" value="1"/>
</dbReference>
<dbReference type="KEGG" id="osg:BST96_13425"/>
<dbReference type="OrthoDB" id="9804333at2"/>
<evidence type="ECO:0000313" key="2">
    <source>
        <dbReference type="EMBL" id="ARN75025.1"/>
    </source>
</evidence>
<keyword evidence="3" id="KW-1185">Reference proteome</keyword>
<dbReference type="InterPro" id="IPR052018">
    <property type="entry name" value="PHP_domain"/>
</dbReference>
<proteinExistence type="predicted"/>
<dbReference type="InterPro" id="IPR003141">
    <property type="entry name" value="Pol/His_phosphatase_N"/>
</dbReference>
<dbReference type="SMART" id="SM00481">
    <property type="entry name" value="POLIIIAc"/>
    <property type="match status" value="1"/>
</dbReference>
<evidence type="ECO:0000259" key="1">
    <source>
        <dbReference type="SMART" id="SM00481"/>
    </source>
</evidence>
<dbReference type="Proteomes" id="UP000193450">
    <property type="component" value="Chromosome"/>
</dbReference>
<dbReference type="GO" id="GO:0035312">
    <property type="term" value="F:5'-3' DNA exonuclease activity"/>
    <property type="evidence" value="ECO:0007669"/>
    <property type="project" value="TreeGrafter"/>
</dbReference>
<dbReference type="SUPFAM" id="SSF89550">
    <property type="entry name" value="PHP domain-like"/>
    <property type="match status" value="1"/>
</dbReference>
<name>A0A1X9NGQ3_9GAMM</name>
<organism evidence="2 3">
    <name type="scientific">Oceanicoccus sagamiensis</name>
    <dbReference type="NCBI Taxonomy" id="716816"/>
    <lineage>
        <taxon>Bacteria</taxon>
        <taxon>Pseudomonadati</taxon>
        <taxon>Pseudomonadota</taxon>
        <taxon>Gammaproteobacteria</taxon>
        <taxon>Cellvibrionales</taxon>
        <taxon>Spongiibacteraceae</taxon>
        <taxon>Oceanicoccus</taxon>
    </lineage>
</organism>
<dbReference type="PANTHER" id="PTHR42924:SF3">
    <property type="entry name" value="POLYMERASE_HISTIDINOL PHOSPHATASE N-TERMINAL DOMAIN-CONTAINING PROTEIN"/>
    <property type="match status" value="1"/>
</dbReference>
<sequence>MNIDFHSHTTASDGALTPMDVLLRAREQGVEMMAITDHDTVSGYQSVREQWQDDTMQLIAGVELSCLWGRRLIHVVGLNINIDNQLLQQGLAEQQQSRLDRAVLIGDKLAKQGFEGGYAFVAQLAGDSQIGRPHFAQFLVERGHVSSEKEAFKRYLGAGKIGDVKSSWPEMAKVIQWINDSGGVAVLAHPLHYKMTATKLRALVTDFKAQGGAAIEVISGKQPKDRTQYLAQLTEQFDLAASIGSDFHRPGMPWNELGQAGVLPKSCQPVWSVFK</sequence>
<reference evidence="2 3" key="1">
    <citation type="submission" date="2016-11" db="EMBL/GenBank/DDBJ databases">
        <title>Trade-off between light-utilization and light-protection in marine flavobacteria.</title>
        <authorList>
            <person name="Kumagai Y."/>
        </authorList>
    </citation>
    <scope>NUCLEOTIDE SEQUENCE [LARGE SCALE GENOMIC DNA]</scope>
    <source>
        <strain evidence="2 3">NBRC 107125</strain>
    </source>
</reference>
<dbReference type="AlphaFoldDB" id="A0A1X9NGQ3"/>
<protein>
    <submittedName>
        <fullName evidence="2">Phosphatase</fullName>
    </submittedName>
</protein>